<feature type="transmembrane region" description="Helical" evidence="1">
    <location>
        <begin position="43"/>
        <end position="66"/>
    </location>
</feature>
<feature type="transmembrane region" description="Helical" evidence="1">
    <location>
        <begin position="78"/>
        <end position="99"/>
    </location>
</feature>
<evidence type="ECO:0000256" key="1">
    <source>
        <dbReference type="SAM" id="Phobius"/>
    </source>
</evidence>
<dbReference type="EMBL" id="JBELQC010000002">
    <property type="protein sequence ID" value="MFL9842215.1"/>
    <property type="molecule type" value="Genomic_DNA"/>
</dbReference>
<sequence length="179" mass="18744">MKLSEAQADVRRAYVGGGPGAIVSGFVWLAAGLVEAHSGTRVAFAVLFFAGMLIFPLSKLAVTTLFRRAGEAAGNRLPVVALESTVAMIGGLFAAWLLLESRPDLALPVAAIAVGTHYAAFNTAYGDRTYWLLAALLTGAGTLAVFHPLPLMPLPFWFAGIEIGFGILLTLRATRAASA</sequence>
<feature type="transmembrane region" description="Helical" evidence="1">
    <location>
        <begin position="12"/>
        <end position="31"/>
    </location>
</feature>
<dbReference type="InterPro" id="IPR053824">
    <property type="entry name" value="DUF7010"/>
</dbReference>
<proteinExistence type="predicted"/>
<evidence type="ECO:0000313" key="3">
    <source>
        <dbReference type="Proteomes" id="UP001629244"/>
    </source>
</evidence>
<comment type="caution">
    <text evidence="2">The sequence shown here is derived from an EMBL/GenBank/DDBJ whole genome shotgun (WGS) entry which is preliminary data.</text>
</comment>
<keyword evidence="3" id="KW-1185">Reference proteome</keyword>
<feature type="transmembrane region" description="Helical" evidence="1">
    <location>
        <begin position="105"/>
        <end position="123"/>
    </location>
</feature>
<organism evidence="2 3">
    <name type="scientific">Sphingomonas plantiphila</name>
    <dbReference type="NCBI Taxonomy" id="3163295"/>
    <lineage>
        <taxon>Bacteria</taxon>
        <taxon>Pseudomonadati</taxon>
        <taxon>Pseudomonadota</taxon>
        <taxon>Alphaproteobacteria</taxon>
        <taxon>Sphingomonadales</taxon>
        <taxon>Sphingomonadaceae</taxon>
        <taxon>Sphingomonas</taxon>
    </lineage>
</organism>
<feature type="transmembrane region" description="Helical" evidence="1">
    <location>
        <begin position="155"/>
        <end position="174"/>
    </location>
</feature>
<accession>A0ABW8YQJ3</accession>
<dbReference type="RefSeq" id="WP_408079647.1">
    <property type="nucleotide sequence ID" value="NZ_JBELQC010000002.1"/>
</dbReference>
<evidence type="ECO:0000313" key="2">
    <source>
        <dbReference type="EMBL" id="MFL9842215.1"/>
    </source>
</evidence>
<feature type="transmembrane region" description="Helical" evidence="1">
    <location>
        <begin position="130"/>
        <end position="149"/>
    </location>
</feature>
<name>A0ABW8YQJ3_9SPHN</name>
<reference evidence="2 3" key="1">
    <citation type="submission" date="2024-06" db="EMBL/GenBank/DDBJ databases">
        <authorList>
            <person name="Kaempfer P."/>
            <person name="Viver T."/>
        </authorList>
    </citation>
    <scope>NUCLEOTIDE SEQUENCE [LARGE SCALE GENOMIC DNA]</scope>
    <source>
        <strain evidence="2 3">ST-64</strain>
    </source>
</reference>
<keyword evidence="1" id="KW-0812">Transmembrane</keyword>
<protein>
    <submittedName>
        <fullName evidence="2">Uncharacterized protein</fullName>
    </submittedName>
</protein>
<dbReference type="Proteomes" id="UP001629244">
    <property type="component" value="Unassembled WGS sequence"/>
</dbReference>
<keyword evidence="1" id="KW-1133">Transmembrane helix</keyword>
<keyword evidence="1" id="KW-0472">Membrane</keyword>
<dbReference type="Pfam" id="PF22765">
    <property type="entry name" value="DUF7010"/>
    <property type="match status" value="1"/>
</dbReference>
<gene>
    <name evidence="2" type="ORF">ABS767_14680</name>
</gene>